<dbReference type="Pfam" id="PF05670">
    <property type="entry name" value="NFACT-R_1"/>
    <property type="match status" value="1"/>
</dbReference>
<dbReference type="PANTHER" id="PTHR15239:SF6">
    <property type="entry name" value="RIBOSOME QUALITY CONTROL COMPLEX SUBUNIT NEMF"/>
    <property type="match status" value="1"/>
</dbReference>
<dbReference type="AlphaFoldDB" id="A0ABD4A4G3"/>
<dbReference type="GO" id="GO:0019843">
    <property type="term" value="F:rRNA binding"/>
    <property type="evidence" value="ECO:0007669"/>
    <property type="project" value="UniProtKB-UniRule"/>
</dbReference>
<dbReference type="FunFam" id="2.30.310.10:FF:000004">
    <property type="entry name" value="Fibronectin-binding protein A"/>
    <property type="match status" value="1"/>
</dbReference>
<evidence type="ECO:0000256" key="5">
    <source>
        <dbReference type="HAMAP-Rule" id="MF_00844"/>
    </source>
</evidence>
<dbReference type="InterPro" id="IPR051608">
    <property type="entry name" value="RQC_Subunit_NEMF"/>
</dbReference>
<organism evidence="7 8">
    <name type="scientific">Caldibacillus thermoamylovorans</name>
    <dbReference type="NCBI Taxonomy" id="35841"/>
    <lineage>
        <taxon>Bacteria</taxon>
        <taxon>Bacillati</taxon>
        <taxon>Bacillota</taxon>
        <taxon>Bacilli</taxon>
        <taxon>Bacillales</taxon>
        <taxon>Bacillaceae</taxon>
        <taxon>Caldibacillus</taxon>
    </lineage>
</organism>
<protein>
    <recommendedName>
        <fullName evidence="5">Rqc2 homolog RqcH</fullName>
        <shortName evidence="5">RqcH</shortName>
    </recommendedName>
</protein>
<comment type="similarity">
    <text evidence="5">Belongs to the NEMF family.</text>
</comment>
<evidence type="ECO:0000256" key="2">
    <source>
        <dbReference type="ARBA" id="ARBA00022730"/>
    </source>
</evidence>
<evidence type="ECO:0000313" key="8">
    <source>
        <dbReference type="Proteomes" id="UP000032076"/>
    </source>
</evidence>
<comment type="function">
    <text evidence="5">Key component of the ribosome quality control system (RQC), a ribosome-associated complex that mediates the extraction of incompletely synthesized nascent chains from stalled ribosomes and their subsequent degradation. RqcH recruits Ala-charged tRNA, and with RqcP directs the elongation of stalled nascent chains on 50S ribosomal subunits, leading to non-templated C-terminal alanine extensions (Ala tail). The Ala tail promotes nascent chain degradation. May add between 1 and at least 8 Ala residues. Binds to stalled 50S ribosomal subunits.</text>
</comment>
<accession>A0ABD4A4G3</accession>
<dbReference type="GO" id="GO:0043023">
    <property type="term" value="F:ribosomal large subunit binding"/>
    <property type="evidence" value="ECO:0007669"/>
    <property type="project" value="UniProtKB-UniRule"/>
</dbReference>
<feature type="coiled-coil region" evidence="5">
    <location>
        <begin position="295"/>
        <end position="322"/>
    </location>
</feature>
<dbReference type="Pfam" id="PF05833">
    <property type="entry name" value="NFACT_N"/>
    <property type="match status" value="1"/>
</dbReference>
<gene>
    <name evidence="5" type="primary">rqcH</name>
    <name evidence="7" type="ORF">B4167_3326</name>
</gene>
<sequence>MSFDGLFTYVMTHELASVLNGGRILKIHQPFLNEIVLTVRARGKNEKLLLSAHPSYARVQLTEEEYENPATPPLFCMLLRKHLEGHIIEDIYQKEMDRIIIFKIKGRNEIGDLSYKHLIIEIMGRHSNIILIDADKEVILDSIKHISYAVNRYRAILPGQPYIWPPAQGKLNPFLCKEEDILKQIDFNSGKLDKQLVNQFSGISPLFAKEVVHRAGLANRITVPKEFIALMKKVQKHEILPTMITGNQKEYFYMFPLEHIPGEKKSFPTLSKLLDAYYFGKAQRDRVKQISGDIEKRIKNEIDKNKGKLEKLQETMEEAENSSIYQLYGELLTAHMYAVQKGMEQITVENYYDENKPVDIPLNPNKTPSENAQMYFQKYQKSKKAIIHVQEQMEKAKEELLYLENILQQLESAAPKDIEEIKEELAEQGYIRLRQKKTVKKQKTQPELEKYEAADGTSILVGKNNKQNDYLTMKLAHKEDIWLHTKDIPGSHVVIRSGNPSEETIEQAAVLAAYFSKARASSRVPVDYTKVKYVRKPNGAKPGFVIYDHQQTIFVTPKAELVAKLKKRS</sequence>
<comment type="caution">
    <text evidence="7">The sequence shown here is derived from an EMBL/GenBank/DDBJ whole genome shotgun (WGS) entry which is preliminary data.</text>
</comment>
<evidence type="ECO:0000256" key="4">
    <source>
        <dbReference type="ARBA" id="ARBA00022917"/>
    </source>
</evidence>
<feature type="coiled-coil region" evidence="5">
    <location>
        <begin position="379"/>
        <end position="413"/>
    </location>
</feature>
<dbReference type="InterPro" id="IPR008532">
    <property type="entry name" value="NFACT_RNA-bd"/>
</dbReference>
<dbReference type="HAMAP" id="MF_00844_B">
    <property type="entry name" value="RqcH_B"/>
    <property type="match status" value="1"/>
</dbReference>
<keyword evidence="2 5" id="KW-0699">rRNA-binding</keyword>
<proteinExistence type="inferred from homology"/>
<feature type="domain" description="NFACT RNA-binding" evidence="6">
    <location>
        <begin position="453"/>
        <end position="539"/>
    </location>
</feature>
<evidence type="ECO:0000313" key="7">
    <source>
        <dbReference type="EMBL" id="KIO71694.1"/>
    </source>
</evidence>
<keyword evidence="5" id="KW-0175">Coiled coil</keyword>
<dbReference type="GO" id="GO:0000049">
    <property type="term" value="F:tRNA binding"/>
    <property type="evidence" value="ECO:0007669"/>
    <property type="project" value="UniProtKB-UniRule"/>
</dbReference>
<evidence type="ECO:0000259" key="6">
    <source>
        <dbReference type="Pfam" id="PF05670"/>
    </source>
</evidence>
<name>A0ABD4A4G3_9BACI</name>
<keyword evidence="4 5" id="KW-0648">Protein biosynthesis</keyword>
<evidence type="ECO:0000256" key="1">
    <source>
        <dbReference type="ARBA" id="ARBA00022555"/>
    </source>
</evidence>
<comment type="subunit">
    <text evidence="5">Associates with stalled 50S ribosomal subunits. Binds to RqcP.</text>
</comment>
<keyword evidence="3 5" id="KW-0694">RNA-binding</keyword>
<dbReference type="InterPro" id="IPR043682">
    <property type="entry name" value="RqcH_bacterial"/>
</dbReference>
<reference evidence="7 8" key="1">
    <citation type="submission" date="2015-01" db="EMBL/GenBank/DDBJ databases">
        <title>Draft Genome Sequences of Four Bacillus thermoamylovorans Strains, Isolated From Food Products.</title>
        <authorList>
            <person name="Krawcyk A.O."/>
            <person name="Berendsen E.M."/>
            <person name="Eijlander R.T."/>
            <person name="de Jong A."/>
            <person name="Wells-Bennik M."/>
            <person name="Kuipers O.P."/>
        </authorList>
    </citation>
    <scope>NUCLEOTIDE SEQUENCE [LARGE SCALE GENOMIC DNA]</scope>
    <source>
        <strain evidence="7 8">B4167</strain>
    </source>
</reference>
<dbReference type="EMBL" id="JXLU01000116">
    <property type="protein sequence ID" value="KIO71694.1"/>
    <property type="molecule type" value="Genomic_DNA"/>
</dbReference>
<keyword evidence="1 5" id="KW-0820">tRNA-binding</keyword>
<dbReference type="Gene3D" id="2.30.310.10">
    <property type="entry name" value="ibrinogen binding protein from staphylococcus aureus domain"/>
    <property type="match status" value="1"/>
</dbReference>
<dbReference type="Proteomes" id="UP000032076">
    <property type="component" value="Unassembled WGS sequence"/>
</dbReference>
<dbReference type="Gene3D" id="1.10.8.50">
    <property type="match status" value="1"/>
</dbReference>
<dbReference type="PANTHER" id="PTHR15239">
    <property type="entry name" value="NUCLEAR EXPORT MEDIATOR FACTOR NEMF"/>
    <property type="match status" value="1"/>
</dbReference>
<evidence type="ECO:0000256" key="3">
    <source>
        <dbReference type="ARBA" id="ARBA00022884"/>
    </source>
</evidence>
<dbReference type="RefSeq" id="WP_041903200.1">
    <property type="nucleotide sequence ID" value="NZ_JXLT01000120.1"/>
</dbReference>
<dbReference type="Gene3D" id="3.40.970.40">
    <property type="entry name" value="fibrinogen binding protein from staphylococcus aureus domain like"/>
    <property type="match status" value="1"/>
</dbReference>
<dbReference type="GO" id="GO:0072344">
    <property type="term" value="P:rescue of stalled ribosome"/>
    <property type="evidence" value="ECO:0007669"/>
    <property type="project" value="UniProtKB-UniRule"/>
</dbReference>